<evidence type="ECO:0000313" key="3">
    <source>
        <dbReference type="Proteomes" id="UP000237000"/>
    </source>
</evidence>
<organism evidence="2 3">
    <name type="scientific">Trema orientale</name>
    <name type="common">Charcoal tree</name>
    <name type="synonym">Celtis orientalis</name>
    <dbReference type="NCBI Taxonomy" id="63057"/>
    <lineage>
        <taxon>Eukaryota</taxon>
        <taxon>Viridiplantae</taxon>
        <taxon>Streptophyta</taxon>
        <taxon>Embryophyta</taxon>
        <taxon>Tracheophyta</taxon>
        <taxon>Spermatophyta</taxon>
        <taxon>Magnoliopsida</taxon>
        <taxon>eudicotyledons</taxon>
        <taxon>Gunneridae</taxon>
        <taxon>Pentapetalae</taxon>
        <taxon>rosids</taxon>
        <taxon>fabids</taxon>
        <taxon>Rosales</taxon>
        <taxon>Cannabaceae</taxon>
        <taxon>Trema</taxon>
    </lineage>
</organism>
<dbReference type="Proteomes" id="UP000237000">
    <property type="component" value="Unassembled WGS sequence"/>
</dbReference>
<accession>A0A2P5FXK8</accession>
<evidence type="ECO:0000313" key="2">
    <source>
        <dbReference type="EMBL" id="POO02514.1"/>
    </source>
</evidence>
<keyword evidence="1" id="KW-1133">Transmembrane helix</keyword>
<proteinExistence type="predicted"/>
<gene>
    <name evidence="2" type="ORF">TorRG33x02_014980</name>
</gene>
<keyword evidence="1" id="KW-0472">Membrane</keyword>
<sequence length="99" mass="11182">SLVVPKETGHFIFCPFGRYIRPTGLAPPHTLFLLLIRSSSGHLFPMPSLDVESPALDLKEQPFFLSFSLFLSLFFSDPIFSITLYFLTLFHLTSSNRSA</sequence>
<dbReference type="AlphaFoldDB" id="A0A2P5FXK8"/>
<comment type="caution">
    <text evidence="2">The sequence shown here is derived from an EMBL/GenBank/DDBJ whole genome shotgun (WGS) entry which is preliminary data.</text>
</comment>
<keyword evidence="1" id="KW-0812">Transmembrane</keyword>
<feature type="transmembrane region" description="Helical" evidence="1">
    <location>
        <begin position="63"/>
        <end position="87"/>
    </location>
</feature>
<keyword evidence="3" id="KW-1185">Reference proteome</keyword>
<name>A0A2P5FXK8_TREOI</name>
<protein>
    <submittedName>
        <fullName evidence="2">Uncharacterized protein</fullName>
    </submittedName>
</protein>
<feature type="non-terminal residue" evidence="2">
    <location>
        <position position="1"/>
    </location>
</feature>
<dbReference type="InParanoid" id="A0A2P5FXK8"/>
<dbReference type="EMBL" id="JXTC01000004">
    <property type="protein sequence ID" value="POO02514.1"/>
    <property type="molecule type" value="Genomic_DNA"/>
</dbReference>
<evidence type="ECO:0000256" key="1">
    <source>
        <dbReference type="SAM" id="Phobius"/>
    </source>
</evidence>
<reference evidence="3" key="1">
    <citation type="submission" date="2016-06" db="EMBL/GenBank/DDBJ databases">
        <title>Parallel loss of symbiosis genes in relatives of nitrogen-fixing non-legume Parasponia.</title>
        <authorList>
            <person name="Van Velzen R."/>
            <person name="Holmer R."/>
            <person name="Bu F."/>
            <person name="Rutten L."/>
            <person name="Van Zeijl A."/>
            <person name="Liu W."/>
            <person name="Santuari L."/>
            <person name="Cao Q."/>
            <person name="Sharma T."/>
            <person name="Shen D."/>
            <person name="Roswanjaya Y."/>
            <person name="Wardhani T."/>
            <person name="Kalhor M.S."/>
            <person name="Jansen J."/>
            <person name="Van den Hoogen J."/>
            <person name="Gungor B."/>
            <person name="Hartog M."/>
            <person name="Hontelez J."/>
            <person name="Verver J."/>
            <person name="Yang W.-C."/>
            <person name="Schijlen E."/>
            <person name="Repin R."/>
            <person name="Schilthuizen M."/>
            <person name="Schranz E."/>
            <person name="Heidstra R."/>
            <person name="Miyata K."/>
            <person name="Fedorova E."/>
            <person name="Kohlen W."/>
            <person name="Bisseling T."/>
            <person name="Smit S."/>
            <person name="Geurts R."/>
        </authorList>
    </citation>
    <scope>NUCLEOTIDE SEQUENCE [LARGE SCALE GENOMIC DNA]</scope>
    <source>
        <strain evidence="3">cv. RG33-2</strain>
    </source>
</reference>